<gene>
    <name evidence="5" type="primary">fabG</name>
    <name evidence="6" type="ORF">GGQ86_001453</name>
    <name evidence="5" type="ORF">XFLAVUS301_09400</name>
</gene>
<dbReference type="PRINTS" id="PR00080">
    <property type="entry name" value="SDRFAMILY"/>
</dbReference>
<dbReference type="GeneID" id="95761734"/>
<evidence type="ECO:0000259" key="4">
    <source>
        <dbReference type="SMART" id="SM00822"/>
    </source>
</evidence>
<dbReference type="InterPro" id="IPR020904">
    <property type="entry name" value="Sc_DH/Rdtase_CS"/>
</dbReference>
<feature type="region of interest" description="Disordered" evidence="3">
    <location>
        <begin position="1"/>
        <end position="22"/>
    </location>
</feature>
<evidence type="ECO:0000313" key="8">
    <source>
        <dbReference type="Proteomes" id="UP001245370"/>
    </source>
</evidence>
<dbReference type="Proteomes" id="UP001144397">
    <property type="component" value="Unassembled WGS sequence"/>
</dbReference>
<evidence type="ECO:0000313" key="7">
    <source>
        <dbReference type="Proteomes" id="UP001144397"/>
    </source>
</evidence>
<keyword evidence="8" id="KW-1185">Reference proteome</keyword>
<comment type="similarity">
    <text evidence="1">Belongs to the short-chain dehydrogenases/reductases (SDR) family.</text>
</comment>
<feature type="domain" description="Ketoreductase" evidence="4">
    <location>
        <begin position="33"/>
        <end position="219"/>
    </location>
</feature>
<dbReference type="PANTHER" id="PTHR43639:SF1">
    <property type="entry name" value="SHORT-CHAIN DEHYDROGENASE_REDUCTASE FAMILY PROTEIN"/>
    <property type="match status" value="1"/>
</dbReference>
<dbReference type="PROSITE" id="PS00061">
    <property type="entry name" value="ADH_SHORT"/>
    <property type="match status" value="1"/>
</dbReference>
<dbReference type="GO" id="GO:0016491">
    <property type="term" value="F:oxidoreductase activity"/>
    <property type="evidence" value="ECO:0007669"/>
    <property type="project" value="UniProtKB-KW"/>
</dbReference>
<feature type="compositionally biased region" description="Basic and acidic residues" evidence="3">
    <location>
        <begin position="1"/>
        <end position="12"/>
    </location>
</feature>
<dbReference type="Pfam" id="PF13561">
    <property type="entry name" value="adh_short_C2"/>
    <property type="match status" value="1"/>
</dbReference>
<dbReference type="SUPFAM" id="SSF51735">
    <property type="entry name" value="NAD(P)-binding Rossmann-fold domains"/>
    <property type="match status" value="1"/>
</dbReference>
<dbReference type="PANTHER" id="PTHR43639">
    <property type="entry name" value="OXIDOREDUCTASE, SHORT-CHAIN DEHYDROGENASE/REDUCTASE FAMILY (AFU_ORTHOLOGUE AFUA_5G02870)"/>
    <property type="match status" value="1"/>
</dbReference>
<dbReference type="PRINTS" id="PR00081">
    <property type="entry name" value="GDHRDH"/>
</dbReference>
<dbReference type="EMBL" id="JAVDPY010000002">
    <property type="protein sequence ID" value="MDR6332989.1"/>
    <property type="molecule type" value="Genomic_DNA"/>
</dbReference>
<dbReference type="InterPro" id="IPR036291">
    <property type="entry name" value="NAD(P)-bd_dom_sf"/>
</dbReference>
<dbReference type="InterPro" id="IPR002347">
    <property type="entry name" value="SDR_fam"/>
</dbReference>
<evidence type="ECO:0000256" key="1">
    <source>
        <dbReference type="ARBA" id="ARBA00006484"/>
    </source>
</evidence>
<organism evidence="5 7">
    <name type="scientific">Xanthobacter flavus</name>
    <dbReference type="NCBI Taxonomy" id="281"/>
    <lineage>
        <taxon>Bacteria</taxon>
        <taxon>Pseudomonadati</taxon>
        <taxon>Pseudomonadota</taxon>
        <taxon>Alphaproteobacteria</taxon>
        <taxon>Hyphomicrobiales</taxon>
        <taxon>Xanthobacteraceae</taxon>
        <taxon>Xanthobacter</taxon>
    </lineage>
</organism>
<evidence type="ECO:0000256" key="2">
    <source>
        <dbReference type="ARBA" id="ARBA00023002"/>
    </source>
</evidence>
<reference evidence="6 8" key="2">
    <citation type="submission" date="2023-07" db="EMBL/GenBank/DDBJ databases">
        <title>Genomic Encyclopedia of Type Strains, Phase IV (KMG-IV): sequencing the most valuable type-strain genomes for metagenomic binning, comparative biology and taxonomic classification.</title>
        <authorList>
            <person name="Goeker M."/>
        </authorList>
    </citation>
    <scope>NUCLEOTIDE SEQUENCE [LARGE SCALE GENOMIC DNA]</scope>
    <source>
        <strain evidence="6 8">DSM 338</strain>
    </source>
</reference>
<dbReference type="InterPro" id="IPR057326">
    <property type="entry name" value="KR_dom"/>
</dbReference>
<dbReference type="Proteomes" id="UP001245370">
    <property type="component" value="Unassembled WGS sequence"/>
</dbReference>
<comment type="caution">
    <text evidence="5">The sequence shown here is derived from an EMBL/GenBank/DDBJ whole genome shotgun (WGS) entry which is preliminary data.</text>
</comment>
<dbReference type="Gene3D" id="3.40.50.720">
    <property type="entry name" value="NAD(P)-binding Rossmann-like Domain"/>
    <property type="match status" value="1"/>
</dbReference>
<dbReference type="FunFam" id="3.40.50.720:FF:000084">
    <property type="entry name" value="Short-chain dehydrogenase reductase"/>
    <property type="match status" value="1"/>
</dbReference>
<dbReference type="EMBL" id="BSDO01000001">
    <property type="protein sequence ID" value="GLI21266.1"/>
    <property type="molecule type" value="Genomic_DNA"/>
</dbReference>
<accession>A0A9W6CFT5</accession>
<evidence type="ECO:0000256" key="3">
    <source>
        <dbReference type="SAM" id="MobiDB-lite"/>
    </source>
</evidence>
<protein>
    <submittedName>
        <fullName evidence="5">3-oxoacyl-ACP reductase</fullName>
    </submittedName>
    <submittedName>
        <fullName evidence="6">NAD(P)-dependent dehydrogenase (Short-subunit alcohol dehydrogenase family)</fullName>
    </submittedName>
</protein>
<reference evidence="5" key="1">
    <citation type="submission" date="2022-12" db="EMBL/GenBank/DDBJ databases">
        <title>Reference genome sequencing for broad-spectrum identification of bacterial and archaeal isolates by mass spectrometry.</title>
        <authorList>
            <person name="Sekiguchi Y."/>
            <person name="Tourlousse D.M."/>
        </authorList>
    </citation>
    <scope>NUCLEOTIDE SEQUENCE</scope>
    <source>
        <strain evidence="5">301</strain>
    </source>
</reference>
<keyword evidence="2" id="KW-0560">Oxidoreductase</keyword>
<evidence type="ECO:0000313" key="6">
    <source>
        <dbReference type="EMBL" id="MDR6332989.1"/>
    </source>
</evidence>
<dbReference type="AlphaFoldDB" id="A0A9W6CFT5"/>
<evidence type="ECO:0000313" key="5">
    <source>
        <dbReference type="EMBL" id="GLI21266.1"/>
    </source>
</evidence>
<dbReference type="CDD" id="cd05233">
    <property type="entry name" value="SDR_c"/>
    <property type="match status" value="1"/>
</dbReference>
<proteinExistence type="inferred from homology"/>
<dbReference type="RefSeq" id="WP_281805754.1">
    <property type="nucleotide sequence ID" value="NZ_BSDO01000001.1"/>
</dbReference>
<dbReference type="SMART" id="SM00822">
    <property type="entry name" value="PKS_KR"/>
    <property type="match status" value="1"/>
</dbReference>
<name>A0A9W6CFT5_XANFL</name>
<sequence>MRTDAVSPRDHSPAPPAAAIGRHSTYPRSLEGKVALVVGGAGAIGAETSRMLKAAGAKVVISHLAAEKDTAAAAALVAELGEGHAAFVADVVDTPSLVALRDTIAARYGRLDILVNAAGFTKPVPHADLDALTDELIDRMLQVNWRGQFATIRTFAPLLRASGDGLVVNISSIAAFTAVGSSIAYCAAKAGIDVMTKALGRALAPEVRVLAVSPGVVDTEFVPGRGADFNDKVSASTPLKRIGNAQDIAAAITACATMLGFSTGHTIQVDGGRAL</sequence>